<dbReference type="Proteomes" id="UP000265515">
    <property type="component" value="Unassembled WGS sequence"/>
</dbReference>
<dbReference type="OrthoDB" id="1712654at2759"/>
<dbReference type="InterPro" id="IPR007021">
    <property type="entry name" value="DUF659"/>
</dbReference>
<protein>
    <recommendedName>
        <fullName evidence="6">HAT C-terminal dimerisation domain-containing protein</fullName>
    </recommendedName>
</protein>
<evidence type="ECO:0008006" key="6">
    <source>
        <dbReference type="Google" id="ProtNLM"/>
    </source>
</evidence>
<evidence type="ECO:0000313" key="5">
    <source>
        <dbReference type="Proteomes" id="UP000265515"/>
    </source>
</evidence>
<feature type="compositionally biased region" description="Basic and acidic residues" evidence="1">
    <location>
        <begin position="411"/>
        <end position="430"/>
    </location>
</feature>
<name>A0A388L2S9_CHABU</name>
<dbReference type="InterPro" id="IPR012337">
    <property type="entry name" value="RNaseH-like_sf"/>
</dbReference>
<feature type="domain" description="HAT C-terminal dimerisation" evidence="3">
    <location>
        <begin position="202"/>
        <end position="263"/>
    </location>
</feature>
<dbReference type="Pfam" id="PF04937">
    <property type="entry name" value="DUF659"/>
    <property type="match status" value="1"/>
</dbReference>
<dbReference type="InterPro" id="IPR008906">
    <property type="entry name" value="HATC_C_dom"/>
</dbReference>
<feature type="compositionally biased region" description="Gly residues" evidence="1">
    <location>
        <begin position="500"/>
        <end position="514"/>
    </location>
</feature>
<keyword evidence="5" id="KW-1185">Reference proteome</keyword>
<dbReference type="SUPFAM" id="SSF53098">
    <property type="entry name" value="Ribonuclease H-like"/>
    <property type="match status" value="1"/>
</dbReference>
<feature type="region of interest" description="Disordered" evidence="1">
    <location>
        <begin position="330"/>
        <end position="572"/>
    </location>
</feature>
<dbReference type="AlphaFoldDB" id="A0A388L2S9"/>
<dbReference type="Gramene" id="GBG76542">
    <property type="protein sequence ID" value="GBG76542"/>
    <property type="gene ID" value="CBR_g22290"/>
</dbReference>
<evidence type="ECO:0000259" key="2">
    <source>
        <dbReference type="Pfam" id="PF04937"/>
    </source>
</evidence>
<comment type="caution">
    <text evidence="4">The sequence shown here is derived from an EMBL/GenBank/DDBJ whole genome shotgun (WGS) entry which is preliminary data.</text>
</comment>
<accession>A0A388L2S9</accession>
<dbReference type="GO" id="GO:0046983">
    <property type="term" value="F:protein dimerization activity"/>
    <property type="evidence" value="ECO:0007669"/>
    <property type="project" value="InterPro"/>
</dbReference>
<sequence length="572" mass="63478">MTTTTFQMWQVLGLLAKGGEVGLLISLRSHGSSQAVMQVARIRRPERQMGIKRFTKNPRQEEIDDSCCEFFVENAIPFNAAKSRSFEKFTLACYGPQPAASHPLVPTGYNPLRCRLLDRLNNRLQEEEQAIRDDWQVIGCTFITDGTTDICGRSLMNYILADRSKPIFIKCEDVSEGDKDSAAFGRGVFGTPQAKKRAAKDNAVLWWEAHGAGHPEIHELAIRVLSIWTISSPAERNWSTWALVQAKFRNKLQHQRTNKLVSSHWSLRLKSRGDEGPTIAGGWLGLSADREDEDLGGDLANVFEAVDDYEPAVGGASSAVVSTTVRHDVAGPSASRSMQRSAHAEEVEEEEEEEEDIPDEEWTQPRGEEQQVQEQQVEKHEENEQGEEQVGEEQGEEEQGEEQGEEEQGEEEQRLEEHKEGMQQGEERNVEGQGQEQQVGGQQVEERHGEGVQHLNAVRAFYGPSRQSPLVGQHGGHPGRIWDPLAYRAQRGRGRSATGRGRGGAARAAGGTGRGRSASGRPRGRPRKDKRPVASPAAEESDDDSGESAPLHRSKKRRTETAAEGETQTERD</sequence>
<feature type="compositionally biased region" description="Low complexity" evidence="1">
    <location>
        <begin position="431"/>
        <end position="443"/>
    </location>
</feature>
<dbReference type="Pfam" id="PF05699">
    <property type="entry name" value="Dimer_Tnp_hAT"/>
    <property type="match status" value="1"/>
</dbReference>
<evidence type="ECO:0000256" key="1">
    <source>
        <dbReference type="SAM" id="MobiDB-lite"/>
    </source>
</evidence>
<evidence type="ECO:0000259" key="3">
    <source>
        <dbReference type="Pfam" id="PF05699"/>
    </source>
</evidence>
<evidence type="ECO:0000313" key="4">
    <source>
        <dbReference type="EMBL" id="GBG76542.1"/>
    </source>
</evidence>
<reference evidence="4 5" key="1">
    <citation type="journal article" date="2018" name="Cell">
        <title>The Chara Genome: Secondary Complexity and Implications for Plant Terrestrialization.</title>
        <authorList>
            <person name="Nishiyama T."/>
            <person name="Sakayama H."/>
            <person name="Vries J.D."/>
            <person name="Buschmann H."/>
            <person name="Saint-Marcoux D."/>
            <person name="Ullrich K.K."/>
            <person name="Haas F.B."/>
            <person name="Vanderstraeten L."/>
            <person name="Becker D."/>
            <person name="Lang D."/>
            <person name="Vosolsobe S."/>
            <person name="Rombauts S."/>
            <person name="Wilhelmsson P.K.I."/>
            <person name="Janitza P."/>
            <person name="Kern R."/>
            <person name="Heyl A."/>
            <person name="Rumpler F."/>
            <person name="Villalobos L.I.A.C."/>
            <person name="Clay J.M."/>
            <person name="Skokan R."/>
            <person name="Toyoda A."/>
            <person name="Suzuki Y."/>
            <person name="Kagoshima H."/>
            <person name="Schijlen E."/>
            <person name="Tajeshwar N."/>
            <person name="Catarino B."/>
            <person name="Hetherington A.J."/>
            <person name="Saltykova A."/>
            <person name="Bonnot C."/>
            <person name="Breuninger H."/>
            <person name="Symeonidi A."/>
            <person name="Radhakrishnan G.V."/>
            <person name="Van Nieuwerburgh F."/>
            <person name="Deforce D."/>
            <person name="Chang C."/>
            <person name="Karol K.G."/>
            <person name="Hedrich R."/>
            <person name="Ulvskov P."/>
            <person name="Glockner G."/>
            <person name="Delwiche C.F."/>
            <person name="Petrasek J."/>
            <person name="Van de Peer Y."/>
            <person name="Friml J."/>
            <person name="Beilby M."/>
            <person name="Dolan L."/>
            <person name="Kohara Y."/>
            <person name="Sugano S."/>
            <person name="Fujiyama A."/>
            <person name="Delaux P.-M."/>
            <person name="Quint M."/>
            <person name="TheiBen G."/>
            <person name="Hagemann M."/>
            <person name="Harholt J."/>
            <person name="Dunand C."/>
            <person name="Zachgo S."/>
            <person name="Langdale J."/>
            <person name="Maumus F."/>
            <person name="Straeten D.V.D."/>
            <person name="Gould S.B."/>
            <person name="Rensing S.A."/>
        </authorList>
    </citation>
    <scope>NUCLEOTIDE SEQUENCE [LARGE SCALE GENOMIC DNA]</scope>
    <source>
        <strain evidence="4 5">S276</strain>
    </source>
</reference>
<proteinExistence type="predicted"/>
<feature type="compositionally biased region" description="Acidic residues" evidence="1">
    <location>
        <begin position="384"/>
        <end position="410"/>
    </location>
</feature>
<organism evidence="4 5">
    <name type="scientific">Chara braunii</name>
    <name type="common">Braun's stonewort</name>
    <dbReference type="NCBI Taxonomy" id="69332"/>
    <lineage>
        <taxon>Eukaryota</taxon>
        <taxon>Viridiplantae</taxon>
        <taxon>Streptophyta</taxon>
        <taxon>Charophyceae</taxon>
        <taxon>Charales</taxon>
        <taxon>Characeae</taxon>
        <taxon>Chara</taxon>
    </lineage>
</organism>
<feature type="compositionally biased region" description="Acidic residues" evidence="1">
    <location>
        <begin position="346"/>
        <end position="362"/>
    </location>
</feature>
<feature type="domain" description="DUF659" evidence="2">
    <location>
        <begin position="110"/>
        <end position="180"/>
    </location>
</feature>
<dbReference type="EMBL" id="BFEA01000247">
    <property type="protein sequence ID" value="GBG76542.1"/>
    <property type="molecule type" value="Genomic_DNA"/>
</dbReference>
<gene>
    <name evidence="4" type="ORF">CBR_g22290</name>
</gene>